<comment type="caution">
    <text evidence="2">The sequence shown here is derived from an EMBL/GenBank/DDBJ whole genome shotgun (WGS) entry which is preliminary data.</text>
</comment>
<keyword evidence="1" id="KW-0812">Transmembrane</keyword>
<gene>
    <name evidence="2" type="ORF">OKA04_00630</name>
</gene>
<evidence type="ECO:0000313" key="2">
    <source>
        <dbReference type="EMBL" id="MCW1883213.1"/>
    </source>
</evidence>
<dbReference type="Proteomes" id="UP001207930">
    <property type="component" value="Unassembled WGS sequence"/>
</dbReference>
<accession>A0ABT3FI14</accession>
<organism evidence="2 3">
    <name type="scientific">Luteolibacter flavescens</name>
    <dbReference type="NCBI Taxonomy" id="1859460"/>
    <lineage>
        <taxon>Bacteria</taxon>
        <taxon>Pseudomonadati</taxon>
        <taxon>Verrucomicrobiota</taxon>
        <taxon>Verrucomicrobiia</taxon>
        <taxon>Verrucomicrobiales</taxon>
        <taxon>Verrucomicrobiaceae</taxon>
        <taxon>Luteolibacter</taxon>
    </lineage>
</organism>
<keyword evidence="3" id="KW-1185">Reference proteome</keyword>
<sequence length="260" mass="29233">MRTPVEPLVPAERDPRKLRKTALWLVVIMIASGVGIYTAYIKWGHKKMQEQAEHARPGIVGRIDNKSEFGVVRQDASGAKVSDLFGKVWVVCGVSVKDPDSWKATREVLLRLNERYAGNDDFRIVCFTVDPNQEEPAVLEAAAKELGANLPEWWFVGAGEEYVHKFLKNQLKLGIMPHREDGKWIYDSSITLIDRDRHIRRAVVPQQRGGPPYVAPFDFAQAAEWDAKGVKTGIEKTNSEQLEHLLVQTIDGLLAQPVTP</sequence>
<feature type="transmembrane region" description="Helical" evidence="1">
    <location>
        <begin position="22"/>
        <end position="41"/>
    </location>
</feature>
<proteinExistence type="predicted"/>
<evidence type="ECO:0000313" key="3">
    <source>
        <dbReference type="Proteomes" id="UP001207930"/>
    </source>
</evidence>
<dbReference type="SUPFAM" id="SSF52833">
    <property type="entry name" value="Thioredoxin-like"/>
    <property type="match status" value="1"/>
</dbReference>
<evidence type="ECO:0000256" key="1">
    <source>
        <dbReference type="SAM" id="Phobius"/>
    </source>
</evidence>
<dbReference type="EMBL" id="JAPDDS010000001">
    <property type="protein sequence ID" value="MCW1883213.1"/>
    <property type="molecule type" value="Genomic_DNA"/>
</dbReference>
<name>A0ABT3FI14_9BACT</name>
<dbReference type="InterPro" id="IPR036249">
    <property type="entry name" value="Thioredoxin-like_sf"/>
</dbReference>
<keyword evidence="1" id="KW-0472">Membrane</keyword>
<protein>
    <submittedName>
        <fullName evidence="2">SCO family protein</fullName>
    </submittedName>
</protein>
<dbReference type="RefSeq" id="WP_264499175.1">
    <property type="nucleotide sequence ID" value="NZ_JAPDDS010000001.1"/>
</dbReference>
<dbReference type="Gene3D" id="3.40.30.10">
    <property type="entry name" value="Glutaredoxin"/>
    <property type="match status" value="1"/>
</dbReference>
<reference evidence="2 3" key="1">
    <citation type="submission" date="2022-10" db="EMBL/GenBank/DDBJ databases">
        <title>Luteolibacter flavescens strain MCCC 1K03193, whole genome shotgun sequencing project.</title>
        <authorList>
            <person name="Zhao G."/>
            <person name="Shen L."/>
        </authorList>
    </citation>
    <scope>NUCLEOTIDE SEQUENCE [LARGE SCALE GENOMIC DNA]</scope>
    <source>
        <strain evidence="2 3">MCCC 1K03193</strain>
    </source>
</reference>
<keyword evidence="1" id="KW-1133">Transmembrane helix</keyword>